<dbReference type="Gene3D" id="3.40.50.300">
    <property type="entry name" value="P-loop containing nucleotide triphosphate hydrolases"/>
    <property type="match status" value="1"/>
</dbReference>
<comment type="subcellular location">
    <subcellularLocation>
        <location evidence="1">Cell membrane</location>
    </subcellularLocation>
</comment>
<evidence type="ECO:0000256" key="7">
    <source>
        <dbReference type="ARBA" id="ARBA00023136"/>
    </source>
</evidence>
<evidence type="ECO:0000256" key="4">
    <source>
        <dbReference type="ARBA" id="ARBA00022741"/>
    </source>
</evidence>
<keyword evidence="4" id="KW-0547">Nucleotide-binding</keyword>
<dbReference type="AlphaFoldDB" id="A0A3B0XW91"/>
<sequence>MLKIEQLTKHFNGICAVNGISFEAEEGTCLGLLGPNGAGKTTTVEMLEGIKQPDSGQITYCEEPIGESFRQSAGVMFQSTALQDYITVWEALELFRCFYPHALNLQQIIEDCALTEFLHQEVAKLSGGQRQRVLLAIALVNDPEILFLDEPTTGLDPQARHNFWHLIEGIKQRNKTVVLTTHYMEEAYRLCDQIIIMDHGEIIAQGTPEALLSKHFNDVVIKIPSSTALEQLIDDTGSADTGASPHSEKLDISRRQTTVEIRTADINQTVRQLQRADVSLQGMQIRERTLEDLFLELTGKALRQ</sequence>
<evidence type="ECO:0000256" key="5">
    <source>
        <dbReference type="ARBA" id="ARBA00022840"/>
    </source>
</evidence>
<dbReference type="GO" id="GO:0005524">
    <property type="term" value="F:ATP binding"/>
    <property type="evidence" value="ECO:0007669"/>
    <property type="project" value="UniProtKB-KW"/>
</dbReference>
<dbReference type="SMART" id="SM00382">
    <property type="entry name" value="AAA"/>
    <property type="match status" value="1"/>
</dbReference>
<reference evidence="9" key="1">
    <citation type="submission" date="2018-06" db="EMBL/GenBank/DDBJ databases">
        <authorList>
            <person name="Zhirakovskaya E."/>
        </authorList>
    </citation>
    <scope>NUCLEOTIDE SEQUENCE</scope>
</reference>
<proteinExistence type="predicted"/>
<dbReference type="PANTHER" id="PTHR42711">
    <property type="entry name" value="ABC TRANSPORTER ATP-BINDING PROTEIN"/>
    <property type="match status" value="1"/>
</dbReference>
<dbReference type="GO" id="GO:0005886">
    <property type="term" value="C:plasma membrane"/>
    <property type="evidence" value="ECO:0007669"/>
    <property type="project" value="UniProtKB-SubCell"/>
</dbReference>
<dbReference type="InterPro" id="IPR017871">
    <property type="entry name" value="ABC_transporter-like_CS"/>
</dbReference>
<keyword evidence="3" id="KW-1003">Cell membrane</keyword>
<gene>
    <name evidence="9" type="ORF">MNBD_GAMMA11-1741</name>
</gene>
<evidence type="ECO:0000256" key="6">
    <source>
        <dbReference type="ARBA" id="ARBA00022967"/>
    </source>
</evidence>
<dbReference type="PROSITE" id="PS50893">
    <property type="entry name" value="ABC_TRANSPORTER_2"/>
    <property type="match status" value="1"/>
</dbReference>
<evidence type="ECO:0000259" key="8">
    <source>
        <dbReference type="PROSITE" id="PS50893"/>
    </source>
</evidence>
<accession>A0A3B0XW91</accession>
<keyword evidence="2" id="KW-0813">Transport</keyword>
<dbReference type="Pfam" id="PF00005">
    <property type="entry name" value="ABC_tran"/>
    <property type="match status" value="1"/>
</dbReference>
<evidence type="ECO:0000256" key="3">
    <source>
        <dbReference type="ARBA" id="ARBA00022475"/>
    </source>
</evidence>
<evidence type="ECO:0000313" key="9">
    <source>
        <dbReference type="EMBL" id="VAW60466.1"/>
    </source>
</evidence>
<evidence type="ECO:0000256" key="2">
    <source>
        <dbReference type="ARBA" id="ARBA00022448"/>
    </source>
</evidence>
<protein>
    <submittedName>
        <fullName evidence="9">Efflux ABC transporter, ATP-binding protein</fullName>
    </submittedName>
</protein>
<keyword evidence="6" id="KW-1278">Translocase</keyword>
<dbReference type="InterPro" id="IPR027417">
    <property type="entry name" value="P-loop_NTPase"/>
</dbReference>
<feature type="domain" description="ABC transporter" evidence="8">
    <location>
        <begin position="2"/>
        <end position="224"/>
    </location>
</feature>
<dbReference type="GO" id="GO:0016887">
    <property type="term" value="F:ATP hydrolysis activity"/>
    <property type="evidence" value="ECO:0007669"/>
    <property type="project" value="InterPro"/>
</dbReference>
<keyword evidence="5 9" id="KW-0067">ATP-binding</keyword>
<evidence type="ECO:0000256" key="1">
    <source>
        <dbReference type="ARBA" id="ARBA00004236"/>
    </source>
</evidence>
<dbReference type="InterPro" id="IPR003593">
    <property type="entry name" value="AAA+_ATPase"/>
</dbReference>
<dbReference type="SUPFAM" id="SSF52540">
    <property type="entry name" value="P-loop containing nucleoside triphosphate hydrolases"/>
    <property type="match status" value="1"/>
</dbReference>
<name>A0A3B0XW91_9ZZZZ</name>
<organism evidence="9">
    <name type="scientific">hydrothermal vent metagenome</name>
    <dbReference type="NCBI Taxonomy" id="652676"/>
    <lineage>
        <taxon>unclassified sequences</taxon>
        <taxon>metagenomes</taxon>
        <taxon>ecological metagenomes</taxon>
    </lineage>
</organism>
<dbReference type="PANTHER" id="PTHR42711:SF17">
    <property type="entry name" value="ABC TRANSPORTER ATP-BINDING PROTEIN"/>
    <property type="match status" value="1"/>
</dbReference>
<dbReference type="InterPro" id="IPR003439">
    <property type="entry name" value="ABC_transporter-like_ATP-bd"/>
</dbReference>
<dbReference type="CDD" id="cd03230">
    <property type="entry name" value="ABC_DR_subfamily_A"/>
    <property type="match status" value="1"/>
</dbReference>
<dbReference type="PROSITE" id="PS00211">
    <property type="entry name" value="ABC_TRANSPORTER_1"/>
    <property type="match status" value="1"/>
</dbReference>
<dbReference type="InterPro" id="IPR050763">
    <property type="entry name" value="ABC_transporter_ATP-binding"/>
</dbReference>
<dbReference type="EMBL" id="UOFG01000125">
    <property type="protein sequence ID" value="VAW60466.1"/>
    <property type="molecule type" value="Genomic_DNA"/>
</dbReference>
<dbReference type="FunFam" id="3.40.50.300:FF:000589">
    <property type="entry name" value="ABC transporter, ATP-binding subunit"/>
    <property type="match status" value="1"/>
</dbReference>
<keyword evidence="7" id="KW-0472">Membrane</keyword>